<evidence type="ECO:0000313" key="1">
    <source>
        <dbReference type="EMBL" id="KAL3228970.1"/>
    </source>
</evidence>
<gene>
    <name evidence="1" type="ORF">RNJ44_02057</name>
</gene>
<dbReference type="Proteomes" id="UP001623330">
    <property type="component" value="Unassembled WGS sequence"/>
</dbReference>
<reference evidence="1 2" key="1">
    <citation type="submission" date="2024-05" db="EMBL/GenBank/DDBJ databases">
        <title>Long read based assembly of the Candida bracarensis genome reveals expanded adhesin content.</title>
        <authorList>
            <person name="Marcet-Houben M."/>
            <person name="Ksiezopolska E."/>
            <person name="Gabaldon T."/>
        </authorList>
    </citation>
    <scope>NUCLEOTIDE SEQUENCE [LARGE SCALE GENOMIC DNA]</scope>
    <source>
        <strain evidence="1 2">CBM6</strain>
    </source>
</reference>
<evidence type="ECO:0000313" key="2">
    <source>
        <dbReference type="Proteomes" id="UP001623330"/>
    </source>
</evidence>
<comment type="caution">
    <text evidence="1">The sequence shown here is derived from an EMBL/GenBank/DDBJ whole genome shotgun (WGS) entry which is preliminary data.</text>
</comment>
<accession>A0ABR4NMJ5</accession>
<sequence length="352" mass="41279">MGTELPLCQELFDHVTSSPGNPFLRLSFAPNQPSIESRYYIDDDKELICFKKTFLMVFKEAHQYFNRYNDKYISDYPIDRSTYLASLALLFTTSENKTIINVHEQCLEALIYCSMDELRREIVFIQRLLSCTNNKLNKSSSLWVLYKKIYDRFHSKVTIDVCTTVINSATNHFSNYYAWNSARWFYINGETELHNDLLDETKTFCLKNFKDSAAWSAFLFMLLPNIAAEHEVIQPKYSSPNKFSLINNQHQVDSEMVDSVATDVADLLDSLMIVEWSPFCFILSIVQLHHSKASQAIMLKWNKQITDFELNYKEITFVHKQPYVDQDESNFTIRQRILHFGYKKRVLLSMVI</sequence>
<keyword evidence="2" id="KW-1185">Reference proteome</keyword>
<proteinExistence type="predicted"/>
<name>A0ABR4NMJ5_9SACH</name>
<organism evidence="1 2">
    <name type="scientific">Nakaseomyces bracarensis</name>
    <dbReference type="NCBI Taxonomy" id="273131"/>
    <lineage>
        <taxon>Eukaryota</taxon>
        <taxon>Fungi</taxon>
        <taxon>Dikarya</taxon>
        <taxon>Ascomycota</taxon>
        <taxon>Saccharomycotina</taxon>
        <taxon>Saccharomycetes</taxon>
        <taxon>Saccharomycetales</taxon>
        <taxon>Saccharomycetaceae</taxon>
        <taxon>Nakaseomyces</taxon>
    </lineage>
</organism>
<dbReference type="EMBL" id="JBEVYD010000012">
    <property type="protein sequence ID" value="KAL3228970.1"/>
    <property type="molecule type" value="Genomic_DNA"/>
</dbReference>
<protein>
    <submittedName>
        <fullName evidence="1">Protein ECM9</fullName>
    </submittedName>
</protein>